<evidence type="ECO:0000256" key="1">
    <source>
        <dbReference type="SAM" id="Phobius"/>
    </source>
</evidence>
<dbReference type="OMA" id="YDVWANR"/>
<dbReference type="AlphaFoldDB" id="A0A0K9PL13"/>
<feature type="transmembrane region" description="Helical" evidence="1">
    <location>
        <begin position="81"/>
        <end position="100"/>
    </location>
</feature>
<proteinExistence type="predicted"/>
<dbReference type="Pfam" id="PF24867">
    <property type="entry name" value="DUF7733"/>
    <property type="match status" value="1"/>
</dbReference>
<dbReference type="PANTHER" id="PTHR33829">
    <property type="entry name" value="OSJNBA0044M19.10 PROTEIN"/>
    <property type="match status" value="1"/>
</dbReference>
<keyword evidence="4" id="KW-1185">Reference proteome</keyword>
<feature type="transmembrane region" description="Helical" evidence="1">
    <location>
        <begin position="48"/>
        <end position="69"/>
    </location>
</feature>
<organism evidence="3 4">
    <name type="scientific">Zostera marina</name>
    <name type="common">Eelgrass</name>
    <dbReference type="NCBI Taxonomy" id="29655"/>
    <lineage>
        <taxon>Eukaryota</taxon>
        <taxon>Viridiplantae</taxon>
        <taxon>Streptophyta</taxon>
        <taxon>Embryophyta</taxon>
        <taxon>Tracheophyta</taxon>
        <taxon>Spermatophyta</taxon>
        <taxon>Magnoliopsida</taxon>
        <taxon>Liliopsida</taxon>
        <taxon>Zosteraceae</taxon>
        <taxon>Zostera</taxon>
    </lineage>
</organism>
<evidence type="ECO:0000259" key="2">
    <source>
        <dbReference type="Pfam" id="PF24867"/>
    </source>
</evidence>
<name>A0A0K9PL13_ZOSMR</name>
<feature type="transmembrane region" description="Helical" evidence="1">
    <location>
        <begin position="181"/>
        <end position="205"/>
    </location>
</feature>
<gene>
    <name evidence="3" type="ORF">ZOSMA_225G00070</name>
</gene>
<keyword evidence="1" id="KW-1133">Transmembrane helix</keyword>
<dbReference type="OrthoDB" id="2020376at2759"/>
<reference evidence="4" key="1">
    <citation type="journal article" date="2016" name="Nature">
        <title>The genome of the seagrass Zostera marina reveals angiosperm adaptation to the sea.</title>
        <authorList>
            <person name="Olsen J.L."/>
            <person name="Rouze P."/>
            <person name="Verhelst B."/>
            <person name="Lin Y.-C."/>
            <person name="Bayer T."/>
            <person name="Collen J."/>
            <person name="Dattolo E."/>
            <person name="De Paoli E."/>
            <person name="Dittami S."/>
            <person name="Maumus F."/>
            <person name="Michel G."/>
            <person name="Kersting A."/>
            <person name="Lauritano C."/>
            <person name="Lohaus R."/>
            <person name="Toepel M."/>
            <person name="Tonon T."/>
            <person name="Vanneste K."/>
            <person name="Amirebrahimi M."/>
            <person name="Brakel J."/>
            <person name="Bostroem C."/>
            <person name="Chovatia M."/>
            <person name="Grimwood J."/>
            <person name="Jenkins J.W."/>
            <person name="Jueterbock A."/>
            <person name="Mraz A."/>
            <person name="Stam W.T."/>
            <person name="Tice H."/>
            <person name="Bornberg-Bauer E."/>
            <person name="Green P.J."/>
            <person name="Pearson G.A."/>
            <person name="Procaccini G."/>
            <person name="Duarte C.M."/>
            <person name="Schmutz J."/>
            <person name="Reusch T.B.H."/>
            <person name="Van de Peer Y."/>
        </authorList>
    </citation>
    <scope>NUCLEOTIDE SEQUENCE [LARGE SCALE GENOMIC DNA]</scope>
    <source>
        <strain evidence="4">cv. Finnish</strain>
    </source>
</reference>
<dbReference type="InterPro" id="IPR056635">
    <property type="entry name" value="DUF7733"/>
</dbReference>
<dbReference type="PANTHER" id="PTHR33829:SF2">
    <property type="entry name" value="OS04G0386700 PROTEIN"/>
    <property type="match status" value="1"/>
</dbReference>
<keyword evidence="1" id="KW-0812">Transmembrane</keyword>
<dbReference type="Proteomes" id="UP000036987">
    <property type="component" value="Unassembled WGS sequence"/>
</dbReference>
<evidence type="ECO:0000313" key="3">
    <source>
        <dbReference type="EMBL" id="KMZ68940.1"/>
    </source>
</evidence>
<protein>
    <recommendedName>
        <fullName evidence="2">DUF7733 domain-containing protein</fullName>
    </recommendedName>
</protein>
<feature type="domain" description="DUF7733" evidence="2">
    <location>
        <begin position="16"/>
        <end position="217"/>
    </location>
</feature>
<keyword evidence="1" id="KW-0472">Membrane</keyword>
<evidence type="ECO:0000313" key="4">
    <source>
        <dbReference type="Proteomes" id="UP000036987"/>
    </source>
</evidence>
<dbReference type="EMBL" id="LFYR01000800">
    <property type="protein sequence ID" value="KMZ68940.1"/>
    <property type="molecule type" value="Genomic_DNA"/>
</dbReference>
<sequence length="226" mass="24869">MARSLVDDSTMIGSLRMIELQLVGFIMVFSASGLVSLFDLIFPAFASTYLLLLSLFAFPTSSSSSAVAVEINGSLLRLNAMLGTTVGLLLPLAYVLGGFAKGDEHAVRLATPHLFLLSVQILTEKIIAGVSTFSPPVRVMVPILYTVRRIFVVLDWVVHVLCVDGKKPLISADYAFKDVAWVWFGKSLAVSNMAYLSLNLFGILIPRQLPAAFRRYFFVEKDEKNE</sequence>
<feature type="transmembrane region" description="Helical" evidence="1">
    <location>
        <begin position="20"/>
        <end position="42"/>
    </location>
</feature>
<comment type="caution">
    <text evidence="3">The sequence shown here is derived from an EMBL/GenBank/DDBJ whole genome shotgun (WGS) entry which is preliminary data.</text>
</comment>
<accession>A0A0K9PL13</accession>